<accession>A0A0D8BRL2</accession>
<dbReference type="EMBL" id="JYBP01000003">
    <property type="protein sequence ID" value="KJE26760.1"/>
    <property type="molecule type" value="Genomic_DNA"/>
</dbReference>
<comment type="caution">
    <text evidence="1">The sequence shown here is derived from an EMBL/GenBank/DDBJ whole genome shotgun (WGS) entry which is preliminary data.</text>
</comment>
<dbReference type="AlphaFoldDB" id="A0A0D8BRL2"/>
<name>A0A0D8BRL2_GEOKU</name>
<evidence type="ECO:0000313" key="2">
    <source>
        <dbReference type="Proteomes" id="UP000032522"/>
    </source>
</evidence>
<gene>
    <name evidence="1" type="ORF">LG52_1399</name>
</gene>
<organism evidence="1 2">
    <name type="scientific">Geobacillus kaustophilus</name>
    <dbReference type="NCBI Taxonomy" id="1462"/>
    <lineage>
        <taxon>Bacteria</taxon>
        <taxon>Bacillati</taxon>
        <taxon>Bacillota</taxon>
        <taxon>Bacilli</taxon>
        <taxon>Bacillales</taxon>
        <taxon>Anoxybacillaceae</taxon>
        <taxon>Geobacillus</taxon>
        <taxon>Geobacillus thermoleovorans group</taxon>
    </lineage>
</organism>
<proteinExistence type="predicted"/>
<protein>
    <submittedName>
        <fullName evidence="1">Uncharacterized protein</fullName>
    </submittedName>
</protein>
<dbReference type="Proteomes" id="UP000032522">
    <property type="component" value="Unassembled WGS sequence"/>
</dbReference>
<sequence length="58" mass="6046">MPGKKKKGPLIGGIQNFDALVLACKSFYGWSLLCHKAANSCFSLSEIAAEEGDGASGK</sequence>
<evidence type="ECO:0000313" key="1">
    <source>
        <dbReference type="EMBL" id="KJE26760.1"/>
    </source>
</evidence>
<reference evidence="1 2" key="1">
    <citation type="submission" date="2015-01" db="EMBL/GenBank/DDBJ databases">
        <authorList>
            <person name="Filippidou S."/>
            <person name="Jeanneret N."/>
            <person name="Russel-Delif L."/>
            <person name="Junier T."/>
            <person name="Wunderlin T."/>
            <person name="Molina V."/>
            <person name="Johnson S.L."/>
            <person name="Davenport K.W."/>
            <person name="Chain P.S."/>
            <person name="Dorador C."/>
            <person name="Junier P."/>
        </authorList>
    </citation>
    <scope>NUCLEOTIDE SEQUENCE [LARGE SCALE GENOMIC DNA]</scope>
    <source>
        <strain evidence="1 2">Et7/4</strain>
    </source>
</reference>